<dbReference type="EMBL" id="BAABAJ010000026">
    <property type="protein sequence ID" value="GAA3938062.1"/>
    <property type="molecule type" value="Genomic_DNA"/>
</dbReference>
<organism evidence="1 2">
    <name type="scientific">Streptomyces gulbargensis</name>
    <dbReference type="NCBI Taxonomy" id="364901"/>
    <lineage>
        <taxon>Bacteria</taxon>
        <taxon>Bacillati</taxon>
        <taxon>Actinomycetota</taxon>
        <taxon>Actinomycetes</taxon>
        <taxon>Kitasatosporales</taxon>
        <taxon>Streptomycetaceae</taxon>
        <taxon>Streptomyces</taxon>
    </lineage>
</organism>
<accession>A0ABP7N8F0</accession>
<name>A0ABP7N8F0_9ACTN</name>
<gene>
    <name evidence="1" type="ORF">GCM10022244_53080</name>
</gene>
<reference evidence="2" key="1">
    <citation type="journal article" date="2019" name="Int. J. Syst. Evol. Microbiol.">
        <title>The Global Catalogue of Microorganisms (GCM) 10K type strain sequencing project: providing services to taxonomists for standard genome sequencing and annotation.</title>
        <authorList>
            <consortium name="The Broad Institute Genomics Platform"/>
            <consortium name="The Broad Institute Genome Sequencing Center for Infectious Disease"/>
            <person name="Wu L."/>
            <person name="Ma J."/>
        </authorList>
    </citation>
    <scope>NUCLEOTIDE SEQUENCE [LARGE SCALE GENOMIC DNA]</scope>
    <source>
        <strain evidence="2">JCM 16956</strain>
    </source>
</reference>
<dbReference type="Proteomes" id="UP001501000">
    <property type="component" value="Unassembled WGS sequence"/>
</dbReference>
<keyword evidence="2" id="KW-1185">Reference proteome</keyword>
<sequence length="77" mass="8501">MDMRNAKPSGVSARARQLRVSHYDRLDAVSHGKGEYAPVAALIDSGAGGKWDQTIYHHTHPPPLMANRCASHRPDLR</sequence>
<comment type="caution">
    <text evidence="1">The sequence shown here is derived from an EMBL/GenBank/DDBJ whole genome shotgun (WGS) entry which is preliminary data.</text>
</comment>
<evidence type="ECO:0000313" key="2">
    <source>
        <dbReference type="Proteomes" id="UP001501000"/>
    </source>
</evidence>
<evidence type="ECO:0000313" key="1">
    <source>
        <dbReference type="EMBL" id="GAA3938062.1"/>
    </source>
</evidence>
<protein>
    <submittedName>
        <fullName evidence="1">Uncharacterized protein</fullName>
    </submittedName>
</protein>
<proteinExistence type="predicted"/>